<dbReference type="SMART" id="SM00862">
    <property type="entry name" value="Trans_reg_C"/>
    <property type="match status" value="1"/>
</dbReference>
<organism evidence="9 10">
    <name type="scientific">Enorma phocaeensis</name>
    <dbReference type="NCBI Taxonomy" id="1871019"/>
    <lineage>
        <taxon>Bacteria</taxon>
        <taxon>Bacillati</taxon>
        <taxon>Actinomycetota</taxon>
        <taxon>Coriobacteriia</taxon>
        <taxon>Coriobacteriales</taxon>
        <taxon>Coriobacteriaceae</taxon>
        <taxon>Enorma</taxon>
    </lineage>
</organism>
<dbReference type="Pfam" id="PF00486">
    <property type="entry name" value="Trans_reg_C"/>
    <property type="match status" value="1"/>
</dbReference>
<dbReference type="InterPro" id="IPR011006">
    <property type="entry name" value="CheY-like_superfamily"/>
</dbReference>
<dbReference type="CDD" id="cd00383">
    <property type="entry name" value="trans_reg_C"/>
    <property type="match status" value="1"/>
</dbReference>
<evidence type="ECO:0000259" key="8">
    <source>
        <dbReference type="PROSITE" id="PS51755"/>
    </source>
</evidence>
<dbReference type="PANTHER" id="PTHR48111">
    <property type="entry name" value="REGULATOR OF RPOS"/>
    <property type="match status" value="1"/>
</dbReference>
<evidence type="ECO:0000313" key="10">
    <source>
        <dbReference type="Proteomes" id="UP001529421"/>
    </source>
</evidence>
<reference evidence="10" key="1">
    <citation type="submission" date="2023-06" db="EMBL/GenBank/DDBJ databases">
        <title>Identification and characterization of horizontal gene transfer across gut microbiota members of farm animals based on homology search.</title>
        <authorList>
            <person name="Zeman M."/>
            <person name="Kubasova T."/>
            <person name="Jahodarova E."/>
            <person name="Nykrynova M."/>
            <person name="Rychlik I."/>
        </authorList>
    </citation>
    <scope>NUCLEOTIDE SEQUENCE [LARGE SCALE GENOMIC DNA]</scope>
    <source>
        <strain evidence="10">154_Feed</strain>
    </source>
</reference>
<protein>
    <submittedName>
        <fullName evidence="9">Response regulator transcription factor</fullName>
    </submittedName>
</protein>
<dbReference type="RefSeq" id="WP_289544559.1">
    <property type="nucleotide sequence ID" value="NZ_JAUDDZ010000003.1"/>
</dbReference>
<evidence type="ECO:0000256" key="2">
    <source>
        <dbReference type="ARBA" id="ARBA00023012"/>
    </source>
</evidence>
<evidence type="ECO:0000256" key="4">
    <source>
        <dbReference type="PROSITE-ProRule" id="PRU00169"/>
    </source>
</evidence>
<evidence type="ECO:0000259" key="7">
    <source>
        <dbReference type="PROSITE" id="PS50110"/>
    </source>
</evidence>
<evidence type="ECO:0000313" key="9">
    <source>
        <dbReference type="EMBL" id="MDM8274535.1"/>
    </source>
</evidence>
<accession>A0ABT7V7Q6</accession>
<dbReference type="InterPro" id="IPR001789">
    <property type="entry name" value="Sig_transdc_resp-reg_receiver"/>
</dbReference>
<keyword evidence="3 5" id="KW-0238">DNA-binding</keyword>
<dbReference type="PROSITE" id="PS50110">
    <property type="entry name" value="RESPONSE_REGULATORY"/>
    <property type="match status" value="1"/>
</dbReference>
<dbReference type="SUPFAM" id="SSF52172">
    <property type="entry name" value="CheY-like"/>
    <property type="match status" value="1"/>
</dbReference>
<dbReference type="CDD" id="cd17574">
    <property type="entry name" value="REC_OmpR"/>
    <property type="match status" value="1"/>
</dbReference>
<proteinExistence type="predicted"/>
<feature type="domain" description="Response regulatory" evidence="7">
    <location>
        <begin position="4"/>
        <end position="117"/>
    </location>
</feature>
<dbReference type="PANTHER" id="PTHR48111:SF40">
    <property type="entry name" value="PHOSPHATE REGULON TRANSCRIPTIONAL REGULATORY PROTEIN PHOB"/>
    <property type="match status" value="1"/>
</dbReference>
<feature type="domain" description="OmpR/PhoB-type" evidence="8">
    <location>
        <begin position="155"/>
        <end position="254"/>
    </location>
</feature>
<dbReference type="InterPro" id="IPR016032">
    <property type="entry name" value="Sig_transdc_resp-reg_C-effctor"/>
</dbReference>
<evidence type="ECO:0000256" key="5">
    <source>
        <dbReference type="PROSITE-ProRule" id="PRU01091"/>
    </source>
</evidence>
<dbReference type="Gene3D" id="3.40.50.2300">
    <property type="match status" value="1"/>
</dbReference>
<feature type="DNA-binding region" description="OmpR/PhoB-type" evidence="5">
    <location>
        <begin position="155"/>
        <end position="254"/>
    </location>
</feature>
<dbReference type="InterPro" id="IPR001867">
    <property type="entry name" value="OmpR/PhoB-type_DNA-bd"/>
</dbReference>
<dbReference type="InterPro" id="IPR039420">
    <property type="entry name" value="WalR-like"/>
</dbReference>
<evidence type="ECO:0000256" key="3">
    <source>
        <dbReference type="ARBA" id="ARBA00023125"/>
    </source>
</evidence>
<dbReference type="SMART" id="SM00448">
    <property type="entry name" value="REC"/>
    <property type="match status" value="1"/>
</dbReference>
<gene>
    <name evidence="9" type="ORF">QUW28_03310</name>
</gene>
<dbReference type="Proteomes" id="UP001529421">
    <property type="component" value="Unassembled WGS sequence"/>
</dbReference>
<dbReference type="PROSITE" id="PS51755">
    <property type="entry name" value="OMPR_PHOB"/>
    <property type="match status" value="1"/>
</dbReference>
<evidence type="ECO:0000256" key="6">
    <source>
        <dbReference type="SAM" id="MobiDB-lite"/>
    </source>
</evidence>
<dbReference type="Pfam" id="PF00072">
    <property type="entry name" value="Response_reg"/>
    <property type="match status" value="1"/>
</dbReference>
<evidence type="ECO:0000256" key="1">
    <source>
        <dbReference type="ARBA" id="ARBA00022553"/>
    </source>
</evidence>
<sequence>MPKTVLIAEDDKDIVELLTLYLSGSGYEVLSAPDGEQALELLRSHEVDVALVDIMMPRMNGYDFIKAARKTSDVPIVIVSARSMPADKIVGLDAGADGYITKPFDPLEVTAYIRAMIRRREQGRESAGTAGEDDAPATDVQAAGGAGEAAAPTSPDAITCGELVFDPHRLTLSKRGETVPLTAAELKIMAAFMAAPGRVLSKGRLYAAVNGEPAIGGASSVMVHISNIRAKLEDDPLRPRYIKTVRGLGYRLDG</sequence>
<keyword evidence="10" id="KW-1185">Reference proteome</keyword>
<feature type="region of interest" description="Disordered" evidence="6">
    <location>
        <begin position="123"/>
        <end position="154"/>
    </location>
</feature>
<keyword evidence="1 4" id="KW-0597">Phosphoprotein</keyword>
<reference evidence="9 10" key="2">
    <citation type="submission" date="2023-06" db="EMBL/GenBank/DDBJ databases">
        <authorList>
            <person name="Zeman M."/>
            <person name="Kubasova T."/>
            <person name="Jahodarova E."/>
            <person name="Nykrynova M."/>
            <person name="Rychlik I."/>
        </authorList>
    </citation>
    <scope>NUCLEOTIDE SEQUENCE [LARGE SCALE GENOMIC DNA]</scope>
    <source>
        <strain evidence="9 10">154_Feed</strain>
    </source>
</reference>
<dbReference type="EMBL" id="JAUDDZ010000003">
    <property type="protein sequence ID" value="MDM8274535.1"/>
    <property type="molecule type" value="Genomic_DNA"/>
</dbReference>
<dbReference type="SUPFAM" id="SSF46894">
    <property type="entry name" value="C-terminal effector domain of the bipartite response regulators"/>
    <property type="match status" value="1"/>
</dbReference>
<dbReference type="InterPro" id="IPR036388">
    <property type="entry name" value="WH-like_DNA-bd_sf"/>
</dbReference>
<comment type="caution">
    <text evidence="9">The sequence shown here is derived from an EMBL/GenBank/DDBJ whole genome shotgun (WGS) entry which is preliminary data.</text>
</comment>
<feature type="modified residue" description="4-aspartylphosphate" evidence="4">
    <location>
        <position position="53"/>
    </location>
</feature>
<dbReference type="Gene3D" id="1.10.10.10">
    <property type="entry name" value="Winged helix-like DNA-binding domain superfamily/Winged helix DNA-binding domain"/>
    <property type="match status" value="1"/>
</dbReference>
<name>A0ABT7V7Q6_9ACTN</name>
<keyword evidence="2" id="KW-0902">Two-component regulatory system</keyword>